<evidence type="ECO:0000256" key="1">
    <source>
        <dbReference type="ARBA" id="ARBA00023015"/>
    </source>
</evidence>
<evidence type="ECO:0000313" key="5">
    <source>
        <dbReference type="EMBL" id="NLR90994.1"/>
    </source>
</evidence>
<dbReference type="InterPro" id="IPR018060">
    <property type="entry name" value="HTH_AraC"/>
</dbReference>
<dbReference type="PANTHER" id="PTHR47893">
    <property type="entry name" value="REGULATORY PROTEIN PCHR"/>
    <property type="match status" value="1"/>
</dbReference>
<dbReference type="AlphaFoldDB" id="A0A7X8XV90"/>
<keyword evidence="2" id="KW-0238">DNA-binding</keyword>
<sequence length="329" mass="38405">MSKLELTHVMESWTKLFNGKLEGHKMTFNNEIGKGEIEGFKLNDSIELIRFDYKLNKTLDVDGYQLDDYAEYIPILFGDPFTTSVEVTCNVKQSKKKYKLNTTGAFSINSSEALSFTIEEGRTVQYLSVRLEKDYYQKFIDQSKALAESLDLEKQFFVFEEFDPSMRDFFQKAFEVEKGSLFENEYLEIYAKHLVTVFFSNINDREKIDESNKYTFSVEPVFKARDILKNRINEQIIIDELSKECGLSESRLRFLFKQIFGTTIHQFHLDERLDHSRVMLRDGSKTMSMIAMDLGFSSASHFSSAFKKKFNLSPKQYRKDFINSVLQSA</sequence>
<dbReference type="Pfam" id="PF12833">
    <property type="entry name" value="HTH_18"/>
    <property type="match status" value="1"/>
</dbReference>
<dbReference type="InterPro" id="IPR009057">
    <property type="entry name" value="Homeodomain-like_sf"/>
</dbReference>
<protein>
    <submittedName>
        <fullName evidence="5">Helix-turn-helix transcriptional regulator</fullName>
    </submittedName>
</protein>
<name>A0A7X8XV90_9BACT</name>
<dbReference type="PROSITE" id="PS01124">
    <property type="entry name" value="HTH_ARAC_FAMILY_2"/>
    <property type="match status" value="1"/>
</dbReference>
<comment type="caution">
    <text evidence="5">The sequence shown here is derived from an EMBL/GenBank/DDBJ whole genome shotgun (WGS) entry which is preliminary data.</text>
</comment>
<dbReference type="PRINTS" id="PR00032">
    <property type="entry name" value="HTHARAC"/>
</dbReference>
<evidence type="ECO:0000256" key="2">
    <source>
        <dbReference type="ARBA" id="ARBA00023125"/>
    </source>
</evidence>
<keyword evidence="1" id="KW-0805">Transcription regulation</keyword>
<dbReference type="EMBL" id="JABAIL010000002">
    <property type="protein sequence ID" value="NLR90994.1"/>
    <property type="molecule type" value="Genomic_DNA"/>
</dbReference>
<evidence type="ECO:0000256" key="3">
    <source>
        <dbReference type="ARBA" id="ARBA00023163"/>
    </source>
</evidence>
<dbReference type="PANTHER" id="PTHR47893:SF1">
    <property type="entry name" value="REGULATORY PROTEIN PCHR"/>
    <property type="match status" value="1"/>
</dbReference>
<dbReference type="PROSITE" id="PS00041">
    <property type="entry name" value="HTH_ARAC_FAMILY_1"/>
    <property type="match status" value="1"/>
</dbReference>
<organism evidence="5 6">
    <name type="scientific">Flammeovirga agarivorans</name>
    <dbReference type="NCBI Taxonomy" id="2726742"/>
    <lineage>
        <taxon>Bacteria</taxon>
        <taxon>Pseudomonadati</taxon>
        <taxon>Bacteroidota</taxon>
        <taxon>Cytophagia</taxon>
        <taxon>Cytophagales</taxon>
        <taxon>Flammeovirgaceae</taxon>
        <taxon>Flammeovirga</taxon>
    </lineage>
</organism>
<evidence type="ECO:0000259" key="4">
    <source>
        <dbReference type="PROSITE" id="PS01124"/>
    </source>
</evidence>
<dbReference type="Gene3D" id="1.10.10.60">
    <property type="entry name" value="Homeodomain-like"/>
    <property type="match status" value="1"/>
</dbReference>
<evidence type="ECO:0000313" key="6">
    <source>
        <dbReference type="Proteomes" id="UP000585050"/>
    </source>
</evidence>
<keyword evidence="3" id="KW-0804">Transcription</keyword>
<feature type="domain" description="HTH araC/xylS-type" evidence="4">
    <location>
        <begin position="222"/>
        <end position="320"/>
    </location>
</feature>
<dbReference type="Proteomes" id="UP000585050">
    <property type="component" value="Unassembled WGS sequence"/>
</dbReference>
<dbReference type="InterPro" id="IPR020449">
    <property type="entry name" value="Tscrpt_reg_AraC-type_HTH"/>
</dbReference>
<gene>
    <name evidence="5" type="ORF">HGP29_07235</name>
</gene>
<proteinExistence type="predicted"/>
<dbReference type="InterPro" id="IPR018062">
    <property type="entry name" value="HTH_AraC-typ_CS"/>
</dbReference>
<dbReference type="SUPFAM" id="SSF46689">
    <property type="entry name" value="Homeodomain-like"/>
    <property type="match status" value="2"/>
</dbReference>
<keyword evidence="6" id="KW-1185">Reference proteome</keyword>
<dbReference type="RefSeq" id="WP_168881700.1">
    <property type="nucleotide sequence ID" value="NZ_JABAIL010000002.1"/>
</dbReference>
<dbReference type="GO" id="GO:0003700">
    <property type="term" value="F:DNA-binding transcription factor activity"/>
    <property type="evidence" value="ECO:0007669"/>
    <property type="project" value="InterPro"/>
</dbReference>
<dbReference type="GO" id="GO:0043565">
    <property type="term" value="F:sequence-specific DNA binding"/>
    <property type="evidence" value="ECO:0007669"/>
    <property type="project" value="InterPro"/>
</dbReference>
<reference evidence="5 6" key="1">
    <citation type="submission" date="2020-04" db="EMBL/GenBank/DDBJ databases">
        <title>Flammeovirga sp. SR4, a novel species isolated from seawater.</title>
        <authorList>
            <person name="Wang X."/>
        </authorList>
    </citation>
    <scope>NUCLEOTIDE SEQUENCE [LARGE SCALE GENOMIC DNA]</scope>
    <source>
        <strain evidence="5 6">SR4</strain>
    </source>
</reference>
<accession>A0A7X8XV90</accession>
<dbReference type="SMART" id="SM00342">
    <property type="entry name" value="HTH_ARAC"/>
    <property type="match status" value="1"/>
</dbReference>
<dbReference type="InterPro" id="IPR053142">
    <property type="entry name" value="PchR_regulatory_protein"/>
</dbReference>